<dbReference type="OrthoDB" id="126298at2759"/>
<evidence type="ECO:0000256" key="1">
    <source>
        <dbReference type="SAM" id="MobiDB-lite"/>
    </source>
</evidence>
<dbReference type="VEuPathDB" id="FungiDB:PPTG_09381"/>
<accession>W2QHA8</accession>
<feature type="region of interest" description="Disordered" evidence="1">
    <location>
        <begin position="223"/>
        <end position="245"/>
    </location>
</feature>
<gene>
    <name evidence="2" type="ORF">PPTG_09381</name>
</gene>
<dbReference type="GeneID" id="20179096"/>
<evidence type="ECO:0000313" key="2">
    <source>
        <dbReference type="EMBL" id="ETN11665.1"/>
    </source>
</evidence>
<dbReference type="AlphaFoldDB" id="W2QHA8"/>
<evidence type="ECO:0000313" key="3">
    <source>
        <dbReference type="Proteomes" id="UP000018817"/>
    </source>
</evidence>
<dbReference type="RefSeq" id="XP_008902631.1">
    <property type="nucleotide sequence ID" value="XM_008904383.1"/>
</dbReference>
<proteinExistence type="predicted"/>
<reference evidence="2 3" key="2">
    <citation type="submission" date="2013-11" db="EMBL/GenBank/DDBJ databases">
        <title>The Genome Sequence of Phytophthora parasitica INRA-310.</title>
        <authorList>
            <consortium name="The Broad Institute Genomics Platform"/>
            <person name="Russ C."/>
            <person name="Tyler B."/>
            <person name="Panabieres F."/>
            <person name="Shan W."/>
            <person name="Tripathy S."/>
            <person name="Grunwald N."/>
            <person name="Machado M."/>
            <person name="Johnson C.S."/>
            <person name="Arredondo F."/>
            <person name="Hong C."/>
            <person name="Coffey M."/>
            <person name="Young S.K."/>
            <person name="Zeng Q."/>
            <person name="Gargeya S."/>
            <person name="Fitzgerald M."/>
            <person name="Abouelleil A."/>
            <person name="Alvarado L."/>
            <person name="Chapman S.B."/>
            <person name="Gainer-Dewar J."/>
            <person name="Goldberg J."/>
            <person name="Griggs A."/>
            <person name="Gujja S."/>
            <person name="Hansen M."/>
            <person name="Howarth C."/>
            <person name="Imamovic A."/>
            <person name="Ireland A."/>
            <person name="Larimer J."/>
            <person name="McCowan C."/>
            <person name="Murphy C."/>
            <person name="Pearson M."/>
            <person name="Poon T.W."/>
            <person name="Priest M."/>
            <person name="Roberts A."/>
            <person name="Saif S."/>
            <person name="Shea T."/>
            <person name="Sykes S."/>
            <person name="Wortman J."/>
            <person name="Nusbaum C."/>
            <person name="Birren B."/>
        </authorList>
    </citation>
    <scope>NUCLEOTIDE SEQUENCE [LARGE SCALE GENOMIC DNA]</scope>
    <source>
        <strain evidence="2 3">INRA-310</strain>
    </source>
</reference>
<reference evidence="3" key="1">
    <citation type="submission" date="2011-12" db="EMBL/GenBank/DDBJ databases">
        <authorList>
            <consortium name="The Broad Institute Genome Sequencing Platform"/>
            <person name="Russ C."/>
            <person name="Tyler B."/>
            <person name="Panabieres F."/>
            <person name="Shan W."/>
            <person name="Tripathy S."/>
            <person name="Grunwald N."/>
            <person name="Machado M."/>
            <person name="Young S.K."/>
            <person name="Zeng Q."/>
            <person name="Gargeya S."/>
            <person name="Fitzgerald M."/>
            <person name="Haas B."/>
            <person name="Abouelleil A."/>
            <person name="Alvarado L."/>
            <person name="Arachchi H.M."/>
            <person name="Berlin A."/>
            <person name="Chapman S.B."/>
            <person name="Gearin G."/>
            <person name="Goldberg J."/>
            <person name="Griggs A."/>
            <person name="Gujja S."/>
            <person name="Hansen M."/>
            <person name="Heiman D."/>
            <person name="Howarth C."/>
            <person name="Larimer J."/>
            <person name="Lui A."/>
            <person name="MacDonald P.J.P."/>
            <person name="McCowen C."/>
            <person name="Montmayeur A."/>
            <person name="Murphy C."/>
            <person name="Neiman D."/>
            <person name="Pearson M."/>
            <person name="Priest M."/>
            <person name="Roberts A."/>
            <person name="Saif S."/>
            <person name="Shea T."/>
            <person name="Sisk P."/>
            <person name="Stolte C."/>
            <person name="Sykes S."/>
            <person name="Wortman J."/>
            <person name="Nusbaum C."/>
            <person name="Birren B."/>
        </authorList>
    </citation>
    <scope>NUCLEOTIDE SEQUENCE [LARGE SCALE GENOMIC DNA]</scope>
    <source>
        <strain evidence="3">INRA-310</strain>
    </source>
</reference>
<sequence length="410" mass="45867">MDRQHSFRPSSRDVHDLICAEDHRGKSPAAYVEHFRVARATKFFPHPAILSRLYDFLFGVCGLSVLHFRRFDLTAQQEQANANHFNARNFSASVELPKLTGEPCLGDLKAALGVLGTYCNEFFDGHTCRLVAEAKEFAEERSDYESWSHAEVSALAFWCSNGLAAYRLACEYDIDHQTSTHLRVQERFTLHDRELSGMLLQLSRQSWRGPIYTAQHAEPQSRAAFGGKPYSQPPTSSSTPTATSKRTVPVEVGLVVPREEDGKQSCLRFISKKGCPSTSSTRCTHPFLAHFVPKEKIDPVIKKHVQDKLGGLRSDLFHLRSEVRRDTRVSLTLETVVAIQGHLEEKLRCAEQSRQRSRRDAFAAAGVNLPTTLPSLAPQSGRIKQHLGVSSIIWTPTLSKFCPSLSAVLI</sequence>
<feature type="compositionally biased region" description="Low complexity" evidence="1">
    <location>
        <begin position="229"/>
        <end position="244"/>
    </location>
</feature>
<protein>
    <submittedName>
        <fullName evidence="2">Uncharacterized protein</fullName>
    </submittedName>
</protein>
<dbReference type="EMBL" id="KI669578">
    <property type="protein sequence ID" value="ETN11665.1"/>
    <property type="molecule type" value="Genomic_DNA"/>
</dbReference>
<organism evidence="2 3">
    <name type="scientific">Phytophthora nicotianae (strain INRA-310)</name>
    <name type="common">Phytophthora parasitica</name>
    <dbReference type="NCBI Taxonomy" id="761204"/>
    <lineage>
        <taxon>Eukaryota</taxon>
        <taxon>Sar</taxon>
        <taxon>Stramenopiles</taxon>
        <taxon>Oomycota</taxon>
        <taxon>Peronosporomycetes</taxon>
        <taxon>Peronosporales</taxon>
        <taxon>Peronosporaceae</taxon>
        <taxon>Phytophthora</taxon>
    </lineage>
</organism>
<dbReference type="Proteomes" id="UP000018817">
    <property type="component" value="Unassembled WGS sequence"/>
</dbReference>
<name>W2QHA8_PHYN3</name>
<dbReference type="OMA" id="ICAEDHR"/>